<evidence type="ECO:0000256" key="1">
    <source>
        <dbReference type="ARBA" id="ARBA00022737"/>
    </source>
</evidence>
<feature type="domain" description="Nucleotide exchange factor Fes1" evidence="2">
    <location>
        <begin position="15"/>
        <end position="106"/>
    </location>
</feature>
<proteinExistence type="predicted"/>
<dbReference type="InterPro" id="IPR013918">
    <property type="entry name" value="Nucleotide_exch_fac_Fes1"/>
</dbReference>
<comment type="caution">
    <text evidence="3">The sequence shown here is derived from an EMBL/GenBank/DDBJ whole genome shotgun (WGS) entry which is preliminary data.</text>
</comment>
<evidence type="ECO:0000259" key="2">
    <source>
        <dbReference type="Pfam" id="PF08609"/>
    </source>
</evidence>
<dbReference type="InterPro" id="IPR050693">
    <property type="entry name" value="Hsp70_NEF-Inhibitors"/>
</dbReference>
<reference evidence="4" key="1">
    <citation type="journal article" date="2017" name="bioRxiv">
        <title>Comparative analysis of the genomes of Stylophora pistillata and Acropora digitifera provides evidence for extensive differences between species of corals.</title>
        <authorList>
            <person name="Voolstra C.R."/>
            <person name="Li Y."/>
            <person name="Liew Y.J."/>
            <person name="Baumgarten S."/>
            <person name="Zoccola D."/>
            <person name="Flot J.-F."/>
            <person name="Tambutte S."/>
            <person name="Allemand D."/>
            <person name="Aranda M."/>
        </authorList>
    </citation>
    <scope>NUCLEOTIDE SEQUENCE [LARGE SCALE GENOMIC DNA]</scope>
</reference>
<keyword evidence="1" id="KW-0677">Repeat</keyword>
<accession>A0A2B4ST82</accession>
<dbReference type="GO" id="GO:0000774">
    <property type="term" value="F:adenyl-nucleotide exchange factor activity"/>
    <property type="evidence" value="ECO:0007669"/>
    <property type="project" value="TreeGrafter"/>
</dbReference>
<protein>
    <submittedName>
        <fullName evidence="3">Hsp70-binding protein 1</fullName>
    </submittedName>
</protein>
<dbReference type="Pfam" id="PF08609">
    <property type="entry name" value="Fes1"/>
    <property type="match status" value="1"/>
</dbReference>
<dbReference type="STRING" id="50429.A0A2B4ST82"/>
<gene>
    <name evidence="3" type="primary">Hspbp1</name>
    <name evidence="3" type="ORF">AWC38_SpisGene3508</name>
</gene>
<dbReference type="AlphaFoldDB" id="A0A2B4ST82"/>
<evidence type="ECO:0000313" key="4">
    <source>
        <dbReference type="Proteomes" id="UP000225706"/>
    </source>
</evidence>
<organism evidence="3 4">
    <name type="scientific">Stylophora pistillata</name>
    <name type="common">Smooth cauliflower coral</name>
    <dbReference type="NCBI Taxonomy" id="50429"/>
    <lineage>
        <taxon>Eukaryota</taxon>
        <taxon>Metazoa</taxon>
        <taxon>Cnidaria</taxon>
        <taxon>Anthozoa</taxon>
        <taxon>Hexacorallia</taxon>
        <taxon>Scleractinia</taxon>
        <taxon>Astrocoeniina</taxon>
        <taxon>Pocilloporidae</taxon>
        <taxon>Stylophora</taxon>
    </lineage>
</organism>
<dbReference type="PANTHER" id="PTHR19316:SF18">
    <property type="entry name" value="HSP70-BINDING PROTEIN 1"/>
    <property type="match status" value="1"/>
</dbReference>
<dbReference type="Gene3D" id="1.25.10.10">
    <property type="entry name" value="Leucine-rich Repeat Variant"/>
    <property type="match status" value="1"/>
</dbReference>
<dbReference type="PANTHER" id="PTHR19316">
    <property type="entry name" value="PROTEIN FOLDING REGULATOR"/>
    <property type="match status" value="1"/>
</dbReference>
<evidence type="ECO:0000313" key="3">
    <source>
        <dbReference type="EMBL" id="PFX31605.1"/>
    </source>
</evidence>
<dbReference type="InterPro" id="IPR011989">
    <property type="entry name" value="ARM-like"/>
</dbReference>
<dbReference type="GO" id="GO:0005783">
    <property type="term" value="C:endoplasmic reticulum"/>
    <property type="evidence" value="ECO:0007669"/>
    <property type="project" value="TreeGrafter"/>
</dbReference>
<sequence>MAGGGEDQRRYPRNLEGVLQFALNHSDDPTNSSSSAFQEMSEERREWLHEAIASIVEDTDIKRMLKYLQILEKPHDTNNADDDLAEKEDAFEELSMIVENLDNANDFHKIGGFKVMMKCLSGEHSSLRWRAADIIAVCVQNNPYCQKAAMEMNILPTLTSLLETDQLDQVRIKALYAISCLTRDFPEAEEAFLKEDGFSMLLRAMQAENEKLITKSAFMIRNMLVTNPTHKETFFKMGFTELLAGLLRGPQNSARVHVINLFKNFVMNYPPAINECQRTEFDLERLLSSISKSSMEDDPVAHEDMILDCKELLNICFNK</sequence>
<dbReference type="EMBL" id="LSMT01000033">
    <property type="protein sequence ID" value="PFX31605.1"/>
    <property type="molecule type" value="Genomic_DNA"/>
</dbReference>
<dbReference type="Proteomes" id="UP000225706">
    <property type="component" value="Unassembled WGS sequence"/>
</dbReference>
<dbReference type="OrthoDB" id="10250458at2759"/>
<dbReference type="SUPFAM" id="SSF48371">
    <property type="entry name" value="ARM repeat"/>
    <property type="match status" value="1"/>
</dbReference>
<name>A0A2B4ST82_STYPI</name>
<dbReference type="InterPro" id="IPR016024">
    <property type="entry name" value="ARM-type_fold"/>
</dbReference>
<keyword evidence="4" id="KW-1185">Reference proteome</keyword>